<accession>I0KAX0</accession>
<dbReference type="HOGENOM" id="CLU_3061755_0_0_10"/>
<protein>
    <submittedName>
        <fullName evidence="1">Uncharacterized protein</fullName>
    </submittedName>
</protein>
<dbReference type="AlphaFoldDB" id="I0KAX0"/>
<reference evidence="1 2" key="1">
    <citation type="journal article" date="2012" name="J. Bacteriol.">
        <title>Genome Sequence of Fibrella aestuarina BUZ 2T, a Filamentous Marine Bacterium.</title>
        <authorList>
            <person name="Filippini M."/>
            <person name="Qi W."/>
            <person name="Blom J."/>
            <person name="Goesmann A."/>
            <person name="Smits T.H."/>
            <person name="Bagheri H.C."/>
        </authorList>
    </citation>
    <scope>NUCLEOTIDE SEQUENCE [LARGE SCALE GENOMIC DNA]</scope>
    <source>
        <strain evidence="2">BUZ 2T</strain>
    </source>
</reference>
<dbReference type="Proteomes" id="UP000011058">
    <property type="component" value="Chromosome"/>
</dbReference>
<evidence type="ECO:0000313" key="1">
    <source>
        <dbReference type="EMBL" id="CCH01273.1"/>
    </source>
</evidence>
<sequence length="53" mass="6013">MVQLAMTGRQAIEKIQALTGCIVYNLLPADEAGFVYLYTTNDYETFRLIDLKP</sequence>
<keyword evidence="2" id="KW-1185">Reference proteome</keyword>
<organism evidence="1 2">
    <name type="scientific">Fibrella aestuarina BUZ 2</name>
    <dbReference type="NCBI Taxonomy" id="1166018"/>
    <lineage>
        <taxon>Bacteria</taxon>
        <taxon>Pseudomonadati</taxon>
        <taxon>Bacteroidota</taxon>
        <taxon>Cytophagia</taxon>
        <taxon>Cytophagales</taxon>
        <taxon>Spirosomataceae</taxon>
        <taxon>Fibrella</taxon>
    </lineage>
</organism>
<proteinExistence type="predicted"/>
<name>I0KAX0_9BACT</name>
<gene>
    <name evidence="1" type="ORF">FAES_3264</name>
</gene>
<evidence type="ECO:0000313" key="2">
    <source>
        <dbReference type="Proteomes" id="UP000011058"/>
    </source>
</evidence>
<dbReference type="EMBL" id="HE796683">
    <property type="protein sequence ID" value="CCH01273.1"/>
    <property type="molecule type" value="Genomic_DNA"/>
</dbReference>
<dbReference type="KEGG" id="fae:FAES_3264"/>